<feature type="transmembrane region" description="Helical" evidence="1">
    <location>
        <begin position="6"/>
        <end position="26"/>
    </location>
</feature>
<evidence type="ECO:0000313" key="2">
    <source>
        <dbReference type="EMBL" id="GFH17759.1"/>
    </source>
</evidence>
<protein>
    <submittedName>
        <fullName evidence="2">Putative metabolite transport protein NicT</fullName>
    </submittedName>
</protein>
<reference evidence="2 3" key="1">
    <citation type="submission" date="2020-02" db="EMBL/GenBank/DDBJ databases">
        <title>Draft genome sequence of Haematococcus lacustris strain NIES-144.</title>
        <authorList>
            <person name="Morimoto D."/>
            <person name="Nakagawa S."/>
            <person name="Yoshida T."/>
            <person name="Sawayama S."/>
        </authorList>
    </citation>
    <scope>NUCLEOTIDE SEQUENCE [LARGE SCALE GENOMIC DNA]</scope>
    <source>
        <strain evidence="2 3">NIES-144</strain>
    </source>
</reference>
<accession>A0A699ZEH7</accession>
<organism evidence="2 3">
    <name type="scientific">Haematococcus lacustris</name>
    <name type="common">Green alga</name>
    <name type="synonym">Haematococcus pluvialis</name>
    <dbReference type="NCBI Taxonomy" id="44745"/>
    <lineage>
        <taxon>Eukaryota</taxon>
        <taxon>Viridiplantae</taxon>
        <taxon>Chlorophyta</taxon>
        <taxon>core chlorophytes</taxon>
        <taxon>Chlorophyceae</taxon>
        <taxon>CS clade</taxon>
        <taxon>Chlamydomonadales</taxon>
        <taxon>Haematococcaceae</taxon>
        <taxon>Haematococcus</taxon>
    </lineage>
</organism>
<dbReference type="EMBL" id="BLLF01001197">
    <property type="protein sequence ID" value="GFH17759.1"/>
    <property type="molecule type" value="Genomic_DNA"/>
</dbReference>
<dbReference type="AlphaFoldDB" id="A0A699ZEH7"/>
<feature type="non-terminal residue" evidence="2">
    <location>
        <position position="1"/>
    </location>
</feature>
<feature type="transmembrane region" description="Helical" evidence="1">
    <location>
        <begin position="60"/>
        <end position="81"/>
    </location>
</feature>
<gene>
    <name evidence="2" type="ORF">HaLaN_14456</name>
</gene>
<proteinExistence type="predicted"/>
<keyword evidence="3" id="KW-1185">Reference proteome</keyword>
<evidence type="ECO:0000256" key="1">
    <source>
        <dbReference type="SAM" id="Phobius"/>
    </source>
</evidence>
<comment type="caution">
    <text evidence="2">The sequence shown here is derived from an EMBL/GenBank/DDBJ whole genome shotgun (WGS) entry which is preliminary data.</text>
</comment>
<keyword evidence="1" id="KW-1133">Transmembrane helix</keyword>
<keyword evidence="1" id="KW-0812">Transmembrane</keyword>
<name>A0A699ZEH7_HAELA</name>
<evidence type="ECO:0000313" key="3">
    <source>
        <dbReference type="Proteomes" id="UP000485058"/>
    </source>
</evidence>
<keyword evidence="1" id="KW-0472">Membrane</keyword>
<dbReference type="Proteomes" id="UP000485058">
    <property type="component" value="Unassembled WGS sequence"/>
</dbReference>
<sequence>REGERILHVGLPFLLCGLAFMTFPLLAAASPVAGFLCVSAGIMGVYSGSAPSLALLNELAAGPGLVVALPFLACAGLLMLLMPRLMRMPKRYWLSYGGERAHHAAEAD</sequence>